<accession>A0A8S5TNY1</accession>
<proteinExistence type="predicted"/>
<sequence length="161" mass="18769">MSLLFRELDCDKTCDRVDEFLTDDLERLILMAGRNLTDLRSPSLSLAPGHSSGTNHAEVNIIRGLNAEAEVRAIHHTIYHLPEMSKIIMRDLYIYQMESWQVADAIRYGHTQFNTLKRRAQLFFADSFDHWQRYMACQPIIDLHEYKQPELDRNSSGEKAE</sequence>
<protein>
    <submittedName>
        <fullName evidence="1">Transcriptional regulator</fullName>
    </submittedName>
</protein>
<dbReference type="EMBL" id="BK032869">
    <property type="protein sequence ID" value="DAF64846.1"/>
    <property type="molecule type" value="Genomic_DNA"/>
</dbReference>
<reference evidence="1" key="1">
    <citation type="journal article" date="2021" name="Proc. Natl. Acad. Sci. U.S.A.">
        <title>A Catalog of Tens of Thousands of Viruses from Human Metagenomes Reveals Hidden Associations with Chronic Diseases.</title>
        <authorList>
            <person name="Tisza M.J."/>
            <person name="Buck C.B."/>
        </authorList>
    </citation>
    <scope>NUCLEOTIDE SEQUENCE</scope>
    <source>
        <strain evidence="1">CttqT1</strain>
    </source>
</reference>
<organism evidence="1">
    <name type="scientific">Siphoviridae sp. cttqT1</name>
    <dbReference type="NCBI Taxonomy" id="2827961"/>
    <lineage>
        <taxon>Viruses</taxon>
        <taxon>Duplodnaviria</taxon>
        <taxon>Heunggongvirae</taxon>
        <taxon>Uroviricota</taxon>
        <taxon>Caudoviricetes</taxon>
    </lineage>
</organism>
<dbReference type="InterPro" id="IPR006524">
    <property type="entry name" value="ArpU-like"/>
</dbReference>
<dbReference type="NCBIfam" id="TIGR01637">
    <property type="entry name" value="phage_arpU"/>
    <property type="match status" value="1"/>
</dbReference>
<name>A0A8S5TNY1_9CAUD</name>
<evidence type="ECO:0000313" key="1">
    <source>
        <dbReference type="EMBL" id="DAF64846.1"/>
    </source>
</evidence>